<keyword evidence="2 4" id="KW-0863">Zinc-finger</keyword>
<dbReference type="Gene3D" id="2.60.40.10">
    <property type="entry name" value="Immunoglobulins"/>
    <property type="match status" value="1"/>
</dbReference>
<dbReference type="PANTHER" id="PTHR20930">
    <property type="entry name" value="OVARIAN CARCINOMA ANTIGEN CA125-RELATED"/>
    <property type="match status" value="1"/>
</dbReference>
<dbReference type="Pfam" id="PF00564">
    <property type="entry name" value="PB1"/>
    <property type="match status" value="1"/>
</dbReference>
<dbReference type="InterPro" id="IPR043145">
    <property type="entry name" value="Znf_ZZ_sf"/>
</dbReference>
<dbReference type="SUPFAM" id="SSF54277">
    <property type="entry name" value="CAD &amp; PB1 domains"/>
    <property type="match status" value="1"/>
</dbReference>
<evidence type="ECO:0008006" key="9">
    <source>
        <dbReference type="Google" id="ProtNLM"/>
    </source>
</evidence>
<evidence type="ECO:0000313" key="7">
    <source>
        <dbReference type="EMBL" id="KAH7446579.1"/>
    </source>
</evidence>
<proteinExistence type="predicted"/>
<dbReference type="CDD" id="cd14947">
    <property type="entry name" value="NBR1_like"/>
    <property type="match status" value="1"/>
</dbReference>
<keyword evidence="3" id="KW-0862">Zinc</keyword>
<evidence type="ECO:0000256" key="1">
    <source>
        <dbReference type="ARBA" id="ARBA00022723"/>
    </source>
</evidence>
<dbReference type="InterPro" id="IPR009060">
    <property type="entry name" value="UBA-like_sf"/>
</dbReference>
<dbReference type="InterPro" id="IPR053793">
    <property type="entry name" value="PB1-like"/>
</dbReference>
<dbReference type="PROSITE" id="PS51745">
    <property type="entry name" value="PB1"/>
    <property type="match status" value="1"/>
</dbReference>
<dbReference type="InterPro" id="IPR013783">
    <property type="entry name" value="Ig-like_fold"/>
</dbReference>
<dbReference type="Proteomes" id="UP000825935">
    <property type="component" value="Chromosome 1"/>
</dbReference>
<reference evidence="7" key="1">
    <citation type="submission" date="2021-08" db="EMBL/GenBank/DDBJ databases">
        <title>WGS assembly of Ceratopteris richardii.</title>
        <authorList>
            <person name="Marchant D.B."/>
            <person name="Chen G."/>
            <person name="Jenkins J."/>
            <person name="Shu S."/>
            <person name="Leebens-Mack J."/>
            <person name="Grimwood J."/>
            <person name="Schmutz J."/>
            <person name="Soltis P."/>
            <person name="Soltis D."/>
            <person name="Chen Z.-H."/>
        </authorList>
    </citation>
    <scope>NUCLEOTIDE SEQUENCE</scope>
    <source>
        <strain evidence="7">Whitten #5841</strain>
        <tissue evidence="7">Leaf</tissue>
    </source>
</reference>
<gene>
    <name evidence="7" type="ORF">KP509_01G063100</name>
</gene>
<evidence type="ECO:0000259" key="6">
    <source>
        <dbReference type="PROSITE" id="PS51745"/>
    </source>
</evidence>
<dbReference type="PROSITE" id="PS50135">
    <property type="entry name" value="ZF_ZZ_2"/>
    <property type="match status" value="1"/>
</dbReference>
<dbReference type="Gene3D" id="3.10.20.90">
    <property type="entry name" value="Phosphatidylinositol 3-kinase Catalytic Subunit, Chain A, domain 1"/>
    <property type="match status" value="1"/>
</dbReference>
<accession>A0A8T2VQ50</accession>
<keyword evidence="8" id="KW-1185">Reference proteome</keyword>
<evidence type="ECO:0000256" key="3">
    <source>
        <dbReference type="ARBA" id="ARBA00022833"/>
    </source>
</evidence>
<dbReference type="SUPFAM" id="SSF57850">
    <property type="entry name" value="RING/U-box"/>
    <property type="match status" value="1"/>
</dbReference>
<dbReference type="AlphaFoldDB" id="A0A8T2VQ50"/>
<dbReference type="InterPro" id="IPR000270">
    <property type="entry name" value="PB1_dom"/>
</dbReference>
<protein>
    <recommendedName>
        <fullName evidence="9">ZZ-type domain-containing protein</fullName>
    </recommendedName>
</protein>
<dbReference type="PANTHER" id="PTHR20930:SF0">
    <property type="entry name" value="PROTEIN ILRUN"/>
    <property type="match status" value="1"/>
</dbReference>
<evidence type="ECO:0000256" key="2">
    <source>
        <dbReference type="ARBA" id="ARBA00022771"/>
    </source>
</evidence>
<dbReference type="InterPro" id="IPR032350">
    <property type="entry name" value="Nbr1_FW"/>
</dbReference>
<name>A0A8T2VQ50_CERRI</name>
<evidence type="ECO:0000259" key="5">
    <source>
        <dbReference type="PROSITE" id="PS50135"/>
    </source>
</evidence>
<dbReference type="Gene3D" id="1.10.8.10">
    <property type="entry name" value="DNA helicase RuvA subunit, C-terminal domain"/>
    <property type="match status" value="2"/>
</dbReference>
<comment type="caution">
    <text evidence="7">The sequence shown here is derived from an EMBL/GenBank/DDBJ whole genome shotgun (WGS) entry which is preliminary data.</text>
</comment>
<dbReference type="EMBL" id="CM035406">
    <property type="protein sequence ID" value="KAH7446579.1"/>
    <property type="molecule type" value="Genomic_DNA"/>
</dbReference>
<keyword evidence="1" id="KW-0479">Metal-binding</keyword>
<dbReference type="GO" id="GO:0008270">
    <property type="term" value="F:zinc ion binding"/>
    <property type="evidence" value="ECO:0007669"/>
    <property type="project" value="UniProtKB-KW"/>
</dbReference>
<feature type="domain" description="PB1" evidence="6">
    <location>
        <begin position="2"/>
        <end position="84"/>
    </location>
</feature>
<evidence type="ECO:0000256" key="4">
    <source>
        <dbReference type="PROSITE-ProRule" id="PRU00228"/>
    </source>
</evidence>
<dbReference type="SUPFAM" id="SSF46934">
    <property type="entry name" value="UBA-like"/>
    <property type="match status" value="2"/>
</dbReference>
<dbReference type="Pfam" id="PF16158">
    <property type="entry name" value="N_BRCA1_IG"/>
    <property type="match status" value="1"/>
</dbReference>
<organism evidence="7 8">
    <name type="scientific">Ceratopteris richardii</name>
    <name type="common">Triangle waterfern</name>
    <dbReference type="NCBI Taxonomy" id="49495"/>
    <lineage>
        <taxon>Eukaryota</taxon>
        <taxon>Viridiplantae</taxon>
        <taxon>Streptophyta</taxon>
        <taxon>Embryophyta</taxon>
        <taxon>Tracheophyta</taxon>
        <taxon>Polypodiopsida</taxon>
        <taxon>Polypodiidae</taxon>
        <taxon>Polypodiales</taxon>
        <taxon>Pteridineae</taxon>
        <taxon>Pteridaceae</taxon>
        <taxon>Parkerioideae</taxon>
        <taxon>Ceratopteris</taxon>
    </lineage>
</organism>
<evidence type="ECO:0000313" key="8">
    <source>
        <dbReference type="Proteomes" id="UP000825935"/>
    </source>
</evidence>
<dbReference type="Pfam" id="PF00569">
    <property type="entry name" value="ZZ"/>
    <property type="match status" value="1"/>
</dbReference>
<sequence length="570" mass="63773">MALVFKIKFRDTLRRWLVSEDFDPNSFSLTFAELEHKIRELFFLSSTTTLFVTYVDKDNDVVTLADNQDIIDACLIQKLNPLHLDICVQESTTEFPTCLPQDGTKESVLKTLLPFMCNPESQISAGTLTRSFGPEPRKSLSKVHLSATVPNRGTKINHPYEPAPQNRAIENACHVFHSRVQCDGCGMNPIEGSRYKSKRVPDYDLCFSCFERMGTITDFKKLDQPEFSPQRGNRRSLFLRRDLDFQSFSNKAKRITSTALRPLYAPECPFSGQLLDNDSINVNHGKFDARFVKDITVSDGTELEPGTKFTKSWLMQNNGSLSWPVGTQLVHVGGPALSISKAITLELPVGGLASGQDYLISIDLIASLVVGYYTSYWRLQSPSGQCFGHEVWVAINVITPLAEVKQEIPCKGEASFESETMDVGAVVIDSLSLSKEEELSATLGAEKGVGRDDHLDSVASVRELCKHEQFPKMEKASNEVCFGSQMSSLMAMGFEDSELCMFWLKKNSGNVDMTVKDLIRCAGWEDKIRHLEEMGFKDERANLSLLNRKKGSIKLVVKDLVKLENQAKAK</sequence>
<dbReference type="OrthoDB" id="661148at2759"/>
<feature type="domain" description="ZZ-type" evidence="5">
    <location>
        <begin position="177"/>
        <end position="227"/>
    </location>
</feature>
<dbReference type="SMART" id="SM00291">
    <property type="entry name" value="ZnF_ZZ"/>
    <property type="match status" value="1"/>
</dbReference>
<dbReference type="InterPro" id="IPR000433">
    <property type="entry name" value="Znf_ZZ"/>
</dbReference>
<dbReference type="Gene3D" id="3.30.60.90">
    <property type="match status" value="1"/>
</dbReference>